<proteinExistence type="predicted"/>
<reference evidence="1" key="1">
    <citation type="submission" date="2018-05" db="EMBL/GenBank/DDBJ databases">
        <authorList>
            <person name="Lanie J.A."/>
            <person name="Ng W.-L."/>
            <person name="Kazmierczak K.M."/>
            <person name="Andrzejewski T.M."/>
            <person name="Davidsen T.M."/>
            <person name="Wayne K.J."/>
            <person name="Tettelin H."/>
            <person name="Glass J.I."/>
            <person name="Rusch D."/>
            <person name="Podicherti R."/>
            <person name="Tsui H.-C.T."/>
            <person name="Winkler M.E."/>
        </authorList>
    </citation>
    <scope>NUCLEOTIDE SEQUENCE</scope>
</reference>
<gene>
    <name evidence="1" type="ORF">METZ01_LOCUS390824</name>
</gene>
<evidence type="ECO:0000313" key="1">
    <source>
        <dbReference type="EMBL" id="SVD37970.1"/>
    </source>
</evidence>
<sequence length="39" mass="3974">MAVFDAFDDLLGPQFGSENAAIQGIDAGGYLSILSLAGE</sequence>
<protein>
    <submittedName>
        <fullName evidence="1">Uncharacterized protein</fullName>
    </submittedName>
</protein>
<accession>A0A382UUT7</accession>
<name>A0A382UUT7_9ZZZZ</name>
<organism evidence="1">
    <name type="scientific">marine metagenome</name>
    <dbReference type="NCBI Taxonomy" id="408172"/>
    <lineage>
        <taxon>unclassified sequences</taxon>
        <taxon>metagenomes</taxon>
        <taxon>ecological metagenomes</taxon>
    </lineage>
</organism>
<dbReference type="AlphaFoldDB" id="A0A382UUT7"/>
<dbReference type="EMBL" id="UINC01146946">
    <property type="protein sequence ID" value="SVD37970.1"/>
    <property type="molecule type" value="Genomic_DNA"/>
</dbReference>